<reference evidence="1" key="1">
    <citation type="submission" date="2021-01" db="EMBL/GenBank/DDBJ databases">
        <authorList>
            <person name="Sun Q."/>
        </authorList>
    </citation>
    <scope>NUCLEOTIDE SEQUENCE</scope>
    <source>
        <strain evidence="1">YIM B02566</strain>
    </source>
</reference>
<proteinExistence type="predicted"/>
<evidence type="ECO:0000313" key="2">
    <source>
        <dbReference type="Proteomes" id="UP000616151"/>
    </source>
</evidence>
<name>A0ACC5R1T4_9HYPH</name>
<keyword evidence="1" id="KW-0808">Transferase</keyword>
<sequence length="518" mass="57044">MSNPSMPSGSTEDRNFDSELEYTFGYFPFLKPDNLLLTCLLQGLRPPAEITGLDSPSHGMTYCELGCGQGVTLNILATGDEGGRYYGIDYNPAQIANARALAEGAGLGNVEFIEDSFANLHQRELPDFDFIVLHGIYSWISPALRQDIIDFIHRKLKPGGLCFISYNCTVARGSDLAFRQLLQAGLRREANPSPEGVAKSLEMANELAAKGSRYFNQNAGTAHRLEDAKQRNPTYVFHEYFNPHWSPFFFHEVAADMAKAELGFVGSINMASNNLDLAIPATLRGAFESMTTIADQELLKGIWANQTFRRDLYVKGTPERLPLDEQVAALKALHFGLSRSRADCTLKVAVPAGSANLPDRPFVALLDALAKGPVSGAALRNLLPEGPIGDRDFVRALIILAGAEYLDLYANPQALAAAKPRFDRLNGAIARCVAKGQDLFYAGTAKNRSALKLSPINYYLYRAHQTGPDDRASKAYRLLKEAGRPVFYKGQPVKDRKIAELVIAEHEKNFTQKLLPRL</sequence>
<gene>
    <name evidence="1" type="ORF">JHL16_08745</name>
</gene>
<evidence type="ECO:0000313" key="1">
    <source>
        <dbReference type="EMBL" id="MBK1866436.1"/>
    </source>
</evidence>
<keyword evidence="2" id="KW-1185">Reference proteome</keyword>
<dbReference type="EMBL" id="JAENHL010000006">
    <property type="protein sequence ID" value="MBK1866436.1"/>
    <property type="molecule type" value="Genomic_DNA"/>
</dbReference>
<accession>A0ACC5R1T4</accession>
<protein>
    <submittedName>
        <fullName evidence="1">Class I SAM-dependent methyltransferase</fullName>
    </submittedName>
</protein>
<organism evidence="1 2">
    <name type="scientific">Taklimakanibacter albus</name>
    <dbReference type="NCBI Taxonomy" id="2800327"/>
    <lineage>
        <taxon>Bacteria</taxon>
        <taxon>Pseudomonadati</taxon>
        <taxon>Pseudomonadota</taxon>
        <taxon>Alphaproteobacteria</taxon>
        <taxon>Hyphomicrobiales</taxon>
        <taxon>Aestuariivirgaceae</taxon>
        <taxon>Taklimakanibacter</taxon>
    </lineage>
</organism>
<keyword evidence="1" id="KW-0489">Methyltransferase</keyword>
<dbReference type="Proteomes" id="UP000616151">
    <property type="component" value="Unassembled WGS sequence"/>
</dbReference>
<comment type="caution">
    <text evidence="1">The sequence shown here is derived from an EMBL/GenBank/DDBJ whole genome shotgun (WGS) entry which is preliminary data.</text>
</comment>